<dbReference type="CDD" id="cd01821">
    <property type="entry name" value="Rhamnogalacturan_acetylesterase_like"/>
    <property type="match status" value="1"/>
</dbReference>
<dbReference type="GO" id="GO:0016787">
    <property type="term" value="F:hydrolase activity"/>
    <property type="evidence" value="ECO:0007669"/>
    <property type="project" value="UniProtKB-KW"/>
</dbReference>
<keyword evidence="3" id="KW-0378">Hydrolase</keyword>
<dbReference type="InterPro" id="IPR036514">
    <property type="entry name" value="SGNH_hydro_sf"/>
</dbReference>
<keyword evidence="1" id="KW-0732">Signal</keyword>
<feature type="domain" description="SGNH hydrolase-type esterase" evidence="2">
    <location>
        <begin position="33"/>
        <end position="216"/>
    </location>
</feature>
<dbReference type="Proteomes" id="UP000253845">
    <property type="component" value="Unassembled WGS sequence"/>
</dbReference>
<dbReference type="InterPro" id="IPR037459">
    <property type="entry name" value="RhgT-like"/>
</dbReference>
<dbReference type="InterPro" id="IPR013830">
    <property type="entry name" value="SGNH_hydro"/>
</dbReference>
<evidence type="ECO:0000313" key="4">
    <source>
        <dbReference type="Proteomes" id="UP000253845"/>
    </source>
</evidence>
<reference evidence="3 4" key="1">
    <citation type="submission" date="2018-07" db="EMBL/GenBank/DDBJ databases">
        <title>Section-level genome sequencing of Aspergillus section Nigri to investigate inter- and intra-species variation.</title>
        <authorList>
            <consortium name="DOE Joint Genome Institute"/>
            <person name="Vesth T.C."/>
            <person name="Nybo J.L."/>
            <person name="Theobald S."/>
            <person name="Frisvad J.C."/>
            <person name="Larsen T.O."/>
            <person name="Nielsen K.F."/>
            <person name="Hoof J.B."/>
            <person name="Brandl J."/>
            <person name="Salamov A."/>
            <person name="Riley R."/>
            <person name="Gladden J.M."/>
            <person name="Phatale P."/>
            <person name="Nielsen M.T."/>
            <person name="Lyhne E.K."/>
            <person name="Kogle M.E."/>
            <person name="Strasser K."/>
            <person name="McDonnell E."/>
            <person name="Barry K."/>
            <person name="Clum A."/>
            <person name="Chen C."/>
            <person name="Nolan M."/>
            <person name="Sandor L."/>
            <person name="Kuo A."/>
            <person name="Lipzen A."/>
            <person name="Hainaut M."/>
            <person name="Drula E."/>
            <person name="Tsang A."/>
            <person name="Magnuson J.K."/>
            <person name="Henrissat B."/>
            <person name="Wiebenga A."/>
            <person name="Simmons B.A."/>
            <person name="Makela M.R."/>
            <person name="De vries R.P."/>
            <person name="Grigoriev I.V."/>
            <person name="Mortensen U.H."/>
            <person name="Baker S.E."/>
            <person name="Andersen M.R."/>
        </authorList>
    </citation>
    <scope>NUCLEOTIDE SEQUENCE [LARGE SCALE GENOMIC DNA]</scope>
    <source>
        <strain evidence="3 4">ATCC 13496</strain>
    </source>
</reference>
<dbReference type="PANTHER" id="PTHR43695">
    <property type="entry name" value="PUTATIVE (AFU_ORTHOLOGUE AFUA_2G17250)-RELATED"/>
    <property type="match status" value="1"/>
</dbReference>
<name>A0A370BFG2_ASPNG</name>
<dbReference type="AlphaFoldDB" id="A0A370BFG2"/>
<dbReference type="PANTHER" id="PTHR43695:SF2">
    <property type="entry name" value="PUTATIVE (AFU_ORTHOLOGUE AFUA_2G17250)-RELATED"/>
    <property type="match status" value="1"/>
</dbReference>
<feature type="signal peptide" evidence="1">
    <location>
        <begin position="1"/>
        <end position="15"/>
    </location>
</feature>
<proteinExistence type="predicted"/>
<dbReference type="VEuPathDB" id="FungiDB:M747DRAFT_290966"/>
<evidence type="ECO:0000259" key="2">
    <source>
        <dbReference type="Pfam" id="PF13472"/>
    </source>
</evidence>
<evidence type="ECO:0000256" key="1">
    <source>
        <dbReference type="SAM" id="SignalP"/>
    </source>
</evidence>
<feature type="chain" id="PRO_5016861019" evidence="1">
    <location>
        <begin position="16"/>
        <end position="278"/>
    </location>
</feature>
<gene>
    <name evidence="3" type="ORF">M747DRAFT_290966</name>
</gene>
<dbReference type="Pfam" id="PF13472">
    <property type="entry name" value="Lipase_GDSL_2"/>
    <property type="match status" value="1"/>
</dbReference>
<accession>A0A370BFG2</accession>
<organism evidence="3 4">
    <name type="scientific">Aspergillus niger ATCC 13496</name>
    <dbReference type="NCBI Taxonomy" id="1353008"/>
    <lineage>
        <taxon>Eukaryota</taxon>
        <taxon>Fungi</taxon>
        <taxon>Dikarya</taxon>
        <taxon>Ascomycota</taxon>
        <taxon>Pezizomycotina</taxon>
        <taxon>Eurotiomycetes</taxon>
        <taxon>Eurotiomycetidae</taxon>
        <taxon>Eurotiales</taxon>
        <taxon>Aspergillaceae</taxon>
        <taxon>Aspergillus</taxon>
        <taxon>Aspergillus subgen. Circumdati</taxon>
    </lineage>
</organism>
<sequence>MKLSLLSLFFTPIFALPSHLTPRNDIPPFFLLAGDSTTAVQSSGGGGWGDGFINTTLHKGAKGINYGHDGATTVSFRSGGDWATVLSKVAEYKSDYRAFVTIQFGHNDQKPAANISLAEYTSNLEQFAKDVKNAGGTPILVTPLSRRNYDNSTGTPLVIENLADQRAATIDAAKNTDTSYIDLNKASTDYLNSIGPADAYTYNLASDDYTHLNGEGSIVFGGMVASLIDQDFTELKSDGVFIHDQWLVDGIYQAENDSCYISILEYLSMAYDLANPML</sequence>
<dbReference type="Gene3D" id="3.40.50.1110">
    <property type="entry name" value="SGNH hydrolase"/>
    <property type="match status" value="1"/>
</dbReference>
<dbReference type="SUPFAM" id="SSF52266">
    <property type="entry name" value="SGNH hydrolase"/>
    <property type="match status" value="1"/>
</dbReference>
<protein>
    <submittedName>
        <fullName evidence="3">SGNH hydrolase</fullName>
    </submittedName>
</protein>
<dbReference type="EMBL" id="KZ851978">
    <property type="protein sequence ID" value="RDH14167.1"/>
    <property type="molecule type" value="Genomic_DNA"/>
</dbReference>
<evidence type="ECO:0000313" key="3">
    <source>
        <dbReference type="EMBL" id="RDH14167.1"/>
    </source>
</evidence>